<evidence type="ECO:0000256" key="6">
    <source>
        <dbReference type="ARBA" id="ARBA00023004"/>
    </source>
</evidence>
<dbReference type="PANTHER" id="PTHR42944">
    <property type="entry name" value="ADENINE DNA GLYCOSYLASE"/>
    <property type="match status" value="1"/>
</dbReference>
<evidence type="ECO:0000256" key="5">
    <source>
        <dbReference type="ARBA" id="ARBA00022801"/>
    </source>
</evidence>
<dbReference type="Gene3D" id="1.10.340.30">
    <property type="entry name" value="Hypothetical protein, domain 2"/>
    <property type="match status" value="1"/>
</dbReference>
<protein>
    <submittedName>
        <fullName evidence="11">A/G-specific adenine glycosylase</fullName>
    </submittedName>
</protein>
<keyword evidence="5" id="KW-0378">Hydrolase</keyword>
<dbReference type="KEGG" id="bsol:FSW04_19830"/>
<comment type="similarity">
    <text evidence="2">Belongs to the Nth/MutY family.</text>
</comment>
<evidence type="ECO:0000256" key="8">
    <source>
        <dbReference type="ARBA" id="ARBA00023204"/>
    </source>
</evidence>
<organism evidence="11 12">
    <name type="scientific">Baekduia soli</name>
    <dbReference type="NCBI Taxonomy" id="496014"/>
    <lineage>
        <taxon>Bacteria</taxon>
        <taxon>Bacillati</taxon>
        <taxon>Actinomycetota</taxon>
        <taxon>Thermoleophilia</taxon>
        <taxon>Solirubrobacterales</taxon>
        <taxon>Baekduiaceae</taxon>
        <taxon>Baekduia</taxon>
    </lineage>
</organism>
<name>A0A5B8U9D6_9ACTN</name>
<dbReference type="CDD" id="cd00056">
    <property type="entry name" value="ENDO3c"/>
    <property type="match status" value="1"/>
</dbReference>
<dbReference type="GO" id="GO:0006298">
    <property type="term" value="P:mismatch repair"/>
    <property type="evidence" value="ECO:0007669"/>
    <property type="project" value="TreeGrafter"/>
</dbReference>
<dbReference type="InterPro" id="IPR011257">
    <property type="entry name" value="DNA_glycosylase"/>
</dbReference>
<keyword evidence="8" id="KW-0234">DNA repair</keyword>
<dbReference type="Pfam" id="PF00730">
    <property type="entry name" value="HhH-GPD"/>
    <property type="match status" value="1"/>
</dbReference>
<evidence type="ECO:0000256" key="4">
    <source>
        <dbReference type="ARBA" id="ARBA00022763"/>
    </source>
</evidence>
<gene>
    <name evidence="11" type="ORF">FSW04_19830</name>
</gene>
<dbReference type="GO" id="GO:0000701">
    <property type="term" value="F:purine-specific mismatch base pair DNA N-glycosylase activity"/>
    <property type="evidence" value="ECO:0007669"/>
    <property type="project" value="TreeGrafter"/>
</dbReference>
<dbReference type="AlphaFoldDB" id="A0A5B8U9D6"/>
<evidence type="ECO:0000313" key="12">
    <source>
        <dbReference type="Proteomes" id="UP000321805"/>
    </source>
</evidence>
<dbReference type="EMBL" id="CP042430">
    <property type="protein sequence ID" value="QEC49597.1"/>
    <property type="molecule type" value="Genomic_DNA"/>
</dbReference>
<comment type="cofactor">
    <cofactor evidence="1">
        <name>[4Fe-4S] cluster</name>
        <dbReference type="ChEBI" id="CHEBI:49883"/>
    </cofactor>
</comment>
<feature type="domain" description="HhH-GPD" evidence="10">
    <location>
        <begin position="37"/>
        <end position="173"/>
    </location>
</feature>
<evidence type="ECO:0000256" key="2">
    <source>
        <dbReference type="ARBA" id="ARBA00008343"/>
    </source>
</evidence>
<keyword evidence="4" id="KW-0227">DNA damage</keyword>
<dbReference type="InterPro" id="IPR003265">
    <property type="entry name" value="HhH-GPD_domain"/>
</dbReference>
<sequence length="256" mass="27193">MPAVLEGPLLAWYGRQARDLPWRRTRDPYAILVSEVMLQQTQVVRVVPRFEAWMARWPTAAALAAASLADVLAAWVGLGYNRRAVRLREACAVVARDGWPADLSSLPGIGPYTAAAVGAFAFGREELPVDTNVRRVLERTGWTPAVPTPQVGQALMELGALVCRARAAACGDCPLAGAGCASAGRVAVAPRRRGPAAPKERFEATNRWVRGRVVAALAAGEELPADLEPGRLAHAVEGLVRDGLVVRADGGLSLPV</sequence>
<dbReference type="SUPFAM" id="SSF48150">
    <property type="entry name" value="DNA-glycosylase"/>
    <property type="match status" value="1"/>
</dbReference>
<keyword evidence="3" id="KW-0479">Metal-binding</keyword>
<dbReference type="OrthoDB" id="9802365at2"/>
<evidence type="ECO:0000256" key="1">
    <source>
        <dbReference type="ARBA" id="ARBA00001966"/>
    </source>
</evidence>
<proteinExistence type="inferred from homology"/>
<evidence type="ECO:0000256" key="9">
    <source>
        <dbReference type="ARBA" id="ARBA00023295"/>
    </source>
</evidence>
<evidence type="ECO:0000259" key="10">
    <source>
        <dbReference type="SMART" id="SM00478"/>
    </source>
</evidence>
<keyword evidence="7" id="KW-0411">Iron-sulfur</keyword>
<dbReference type="Gene3D" id="1.10.1670.10">
    <property type="entry name" value="Helix-hairpin-Helix base-excision DNA repair enzymes (C-terminal)"/>
    <property type="match status" value="1"/>
</dbReference>
<evidence type="ECO:0000256" key="3">
    <source>
        <dbReference type="ARBA" id="ARBA00022723"/>
    </source>
</evidence>
<keyword evidence="12" id="KW-1185">Reference proteome</keyword>
<dbReference type="GO" id="GO:0035485">
    <property type="term" value="F:adenine/guanine mispair binding"/>
    <property type="evidence" value="ECO:0007669"/>
    <property type="project" value="TreeGrafter"/>
</dbReference>
<dbReference type="Proteomes" id="UP000321805">
    <property type="component" value="Chromosome"/>
</dbReference>
<dbReference type="GO" id="GO:0051536">
    <property type="term" value="F:iron-sulfur cluster binding"/>
    <property type="evidence" value="ECO:0007669"/>
    <property type="project" value="UniProtKB-KW"/>
</dbReference>
<evidence type="ECO:0000256" key="7">
    <source>
        <dbReference type="ARBA" id="ARBA00023014"/>
    </source>
</evidence>
<dbReference type="GO" id="GO:0046872">
    <property type="term" value="F:metal ion binding"/>
    <property type="evidence" value="ECO:0007669"/>
    <property type="project" value="UniProtKB-KW"/>
</dbReference>
<dbReference type="InterPro" id="IPR044298">
    <property type="entry name" value="MIG/MutY"/>
</dbReference>
<dbReference type="PANTHER" id="PTHR42944:SF1">
    <property type="entry name" value="ADENINE DNA GLYCOSYLASE"/>
    <property type="match status" value="1"/>
</dbReference>
<reference evidence="11 12" key="1">
    <citation type="journal article" date="2018" name="J. Microbiol.">
        <title>Baekduia soli gen. nov., sp. nov., a novel bacterium isolated from the soil of Baekdu Mountain and proposal of a novel family name, Baekduiaceae fam. nov.</title>
        <authorList>
            <person name="An D.S."/>
            <person name="Siddiqi M.Z."/>
            <person name="Kim K.H."/>
            <person name="Yu H.S."/>
            <person name="Im W.T."/>
        </authorList>
    </citation>
    <scope>NUCLEOTIDE SEQUENCE [LARGE SCALE GENOMIC DNA]</scope>
    <source>
        <strain evidence="11 12">BR7-21</strain>
    </source>
</reference>
<dbReference type="GO" id="GO:0032357">
    <property type="term" value="F:oxidized purine DNA binding"/>
    <property type="evidence" value="ECO:0007669"/>
    <property type="project" value="TreeGrafter"/>
</dbReference>
<dbReference type="SMART" id="SM00478">
    <property type="entry name" value="ENDO3c"/>
    <property type="match status" value="1"/>
</dbReference>
<dbReference type="GO" id="GO:0006284">
    <property type="term" value="P:base-excision repair"/>
    <property type="evidence" value="ECO:0007669"/>
    <property type="project" value="InterPro"/>
</dbReference>
<accession>A0A5B8U9D6</accession>
<keyword evidence="9" id="KW-0326">Glycosidase</keyword>
<keyword evidence="6" id="KW-0408">Iron</keyword>
<dbReference type="InterPro" id="IPR023170">
    <property type="entry name" value="HhH_base_excis_C"/>
</dbReference>
<evidence type="ECO:0000313" key="11">
    <source>
        <dbReference type="EMBL" id="QEC49597.1"/>
    </source>
</evidence>
<dbReference type="GO" id="GO:0034039">
    <property type="term" value="F:8-oxo-7,8-dihydroguanine DNA N-glycosylase activity"/>
    <property type="evidence" value="ECO:0007669"/>
    <property type="project" value="TreeGrafter"/>
</dbReference>